<sequence>MTSAAFVAHRFVTAVDRRDWASLSELVDESTTVLYVHDGRRMSGPEWVRFNADYPGRWSFVAEDIVATDTRAVVRARVFDEETTFHVASFLTVADGRITDLTEVWADGHPAAIEE</sequence>
<keyword evidence="3" id="KW-1185">Reference proteome</keyword>
<evidence type="ECO:0000313" key="2">
    <source>
        <dbReference type="EMBL" id="MDR7362611.1"/>
    </source>
</evidence>
<accession>A0ABU2BVE1</accession>
<evidence type="ECO:0000313" key="3">
    <source>
        <dbReference type="Proteomes" id="UP001183648"/>
    </source>
</evidence>
<organism evidence="2 3">
    <name type="scientific">Nocardioides marmoribigeumensis</name>
    <dbReference type="NCBI Taxonomy" id="433649"/>
    <lineage>
        <taxon>Bacteria</taxon>
        <taxon>Bacillati</taxon>
        <taxon>Actinomycetota</taxon>
        <taxon>Actinomycetes</taxon>
        <taxon>Propionibacteriales</taxon>
        <taxon>Nocardioidaceae</taxon>
        <taxon>Nocardioides</taxon>
    </lineage>
</organism>
<protein>
    <submittedName>
        <fullName evidence="2">Ketosteroid isomerase-like protein</fullName>
    </submittedName>
</protein>
<dbReference type="Proteomes" id="UP001183648">
    <property type="component" value="Unassembled WGS sequence"/>
</dbReference>
<comment type="caution">
    <text evidence="2">The sequence shown here is derived from an EMBL/GenBank/DDBJ whole genome shotgun (WGS) entry which is preliminary data.</text>
</comment>
<evidence type="ECO:0000259" key="1">
    <source>
        <dbReference type="Pfam" id="PF12680"/>
    </source>
</evidence>
<dbReference type="InterPro" id="IPR032710">
    <property type="entry name" value="NTF2-like_dom_sf"/>
</dbReference>
<dbReference type="EMBL" id="JAVDYG010000001">
    <property type="protein sequence ID" value="MDR7362611.1"/>
    <property type="molecule type" value="Genomic_DNA"/>
</dbReference>
<gene>
    <name evidence="2" type="ORF">J2S63_002164</name>
</gene>
<dbReference type="InterPro" id="IPR037401">
    <property type="entry name" value="SnoaL-like"/>
</dbReference>
<reference evidence="2 3" key="1">
    <citation type="submission" date="2023-07" db="EMBL/GenBank/DDBJ databases">
        <title>Sequencing the genomes of 1000 actinobacteria strains.</title>
        <authorList>
            <person name="Klenk H.-P."/>
        </authorList>
    </citation>
    <scope>NUCLEOTIDE SEQUENCE [LARGE SCALE GENOMIC DNA]</scope>
    <source>
        <strain evidence="2 3">DSM 19426</strain>
    </source>
</reference>
<feature type="domain" description="SnoaL-like" evidence="1">
    <location>
        <begin position="9"/>
        <end position="100"/>
    </location>
</feature>
<dbReference type="Gene3D" id="3.10.450.50">
    <property type="match status" value="1"/>
</dbReference>
<proteinExistence type="predicted"/>
<dbReference type="Pfam" id="PF12680">
    <property type="entry name" value="SnoaL_2"/>
    <property type="match status" value="1"/>
</dbReference>
<dbReference type="RefSeq" id="WP_310301916.1">
    <property type="nucleotide sequence ID" value="NZ_BAAAPS010000008.1"/>
</dbReference>
<dbReference type="SUPFAM" id="SSF54427">
    <property type="entry name" value="NTF2-like"/>
    <property type="match status" value="1"/>
</dbReference>
<name>A0ABU2BVE1_9ACTN</name>